<accession>A0A8B9F0F3</accession>
<dbReference type="Ensembl" id="ENSACOT00000002073.1">
    <property type="protein sequence ID" value="ENSACOP00000002011.1"/>
    <property type="gene ID" value="ENSACOG00000001442.1"/>
</dbReference>
<evidence type="ECO:0000313" key="1">
    <source>
        <dbReference type="Ensembl" id="ENSACOP00000002011.1"/>
    </source>
</evidence>
<reference evidence="1" key="1">
    <citation type="submission" date="2025-08" db="UniProtKB">
        <authorList>
            <consortium name="Ensembl"/>
        </authorList>
    </citation>
    <scope>IDENTIFICATION</scope>
</reference>
<proteinExistence type="predicted"/>
<keyword evidence="2" id="KW-1185">Reference proteome</keyword>
<dbReference type="AlphaFoldDB" id="A0A8B9F0F3"/>
<sequence>MVGALSLRTLICTVPERGGSPPSNAVSTRVWWLCSSRSNGFWMTSSGNFVPSPRDFTSREKRP</sequence>
<protein>
    <submittedName>
        <fullName evidence="1">Uncharacterized protein</fullName>
    </submittedName>
</protein>
<evidence type="ECO:0000313" key="2">
    <source>
        <dbReference type="Proteomes" id="UP000694522"/>
    </source>
</evidence>
<dbReference type="Proteomes" id="UP000694522">
    <property type="component" value="Unplaced"/>
</dbReference>
<organism evidence="1 2">
    <name type="scientific">Amazona collaria</name>
    <name type="common">yellow-billed parrot</name>
    <dbReference type="NCBI Taxonomy" id="241587"/>
    <lineage>
        <taxon>Eukaryota</taxon>
        <taxon>Metazoa</taxon>
        <taxon>Chordata</taxon>
        <taxon>Craniata</taxon>
        <taxon>Vertebrata</taxon>
        <taxon>Euteleostomi</taxon>
        <taxon>Archelosauria</taxon>
        <taxon>Archosauria</taxon>
        <taxon>Dinosauria</taxon>
        <taxon>Saurischia</taxon>
        <taxon>Theropoda</taxon>
        <taxon>Coelurosauria</taxon>
        <taxon>Aves</taxon>
        <taxon>Neognathae</taxon>
        <taxon>Neoaves</taxon>
        <taxon>Telluraves</taxon>
        <taxon>Australaves</taxon>
        <taxon>Psittaciformes</taxon>
        <taxon>Psittacidae</taxon>
        <taxon>Amazona</taxon>
    </lineage>
</organism>
<reference evidence="1" key="2">
    <citation type="submission" date="2025-09" db="UniProtKB">
        <authorList>
            <consortium name="Ensembl"/>
        </authorList>
    </citation>
    <scope>IDENTIFICATION</scope>
</reference>
<name>A0A8B9F0F3_9PSIT</name>